<reference evidence="1 2" key="1">
    <citation type="journal article" date="2008" name="Nature">
        <title>The genome of the model beetle and pest Tribolium castaneum.</title>
        <authorList>
            <consortium name="Tribolium Genome Sequencing Consortium"/>
            <person name="Richards S."/>
            <person name="Gibbs R.A."/>
            <person name="Weinstock G.M."/>
            <person name="Brown S.J."/>
            <person name="Denell R."/>
            <person name="Beeman R.W."/>
            <person name="Gibbs R."/>
            <person name="Beeman R.W."/>
            <person name="Brown S.J."/>
            <person name="Bucher G."/>
            <person name="Friedrich M."/>
            <person name="Grimmelikhuijzen C.J."/>
            <person name="Klingler M."/>
            <person name="Lorenzen M."/>
            <person name="Richards S."/>
            <person name="Roth S."/>
            <person name="Schroder R."/>
            <person name="Tautz D."/>
            <person name="Zdobnov E.M."/>
            <person name="Muzny D."/>
            <person name="Gibbs R.A."/>
            <person name="Weinstock G.M."/>
            <person name="Attaway T."/>
            <person name="Bell S."/>
            <person name="Buhay C.J."/>
            <person name="Chandrabose M.N."/>
            <person name="Chavez D."/>
            <person name="Clerk-Blankenburg K.P."/>
            <person name="Cree A."/>
            <person name="Dao M."/>
            <person name="Davis C."/>
            <person name="Chacko J."/>
            <person name="Dinh H."/>
            <person name="Dugan-Rocha S."/>
            <person name="Fowler G."/>
            <person name="Garner T.T."/>
            <person name="Garnes J."/>
            <person name="Gnirke A."/>
            <person name="Hawes A."/>
            <person name="Hernandez J."/>
            <person name="Hines S."/>
            <person name="Holder M."/>
            <person name="Hume J."/>
            <person name="Jhangiani S.N."/>
            <person name="Joshi V."/>
            <person name="Khan Z.M."/>
            <person name="Jackson L."/>
            <person name="Kovar C."/>
            <person name="Kowis A."/>
            <person name="Lee S."/>
            <person name="Lewis L.R."/>
            <person name="Margolis J."/>
            <person name="Morgan M."/>
            <person name="Nazareth L.V."/>
            <person name="Nguyen N."/>
            <person name="Okwuonu G."/>
            <person name="Parker D."/>
            <person name="Richards S."/>
            <person name="Ruiz S.J."/>
            <person name="Santibanez J."/>
            <person name="Savard J."/>
            <person name="Scherer S.E."/>
            <person name="Schneider B."/>
            <person name="Sodergren E."/>
            <person name="Tautz D."/>
            <person name="Vattahil S."/>
            <person name="Villasana D."/>
            <person name="White C.S."/>
            <person name="Wright R."/>
            <person name="Park Y."/>
            <person name="Beeman R.W."/>
            <person name="Lord J."/>
            <person name="Oppert B."/>
            <person name="Lorenzen M."/>
            <person name="Brown S."/>
            <person name="Wang L."/>
            <person name="Savard J."/>
            <person name="Tautz D."/>
            <person name="Richards S."/>
            <person name="Weinstock G."/>
            <person name="Gibbs R.A."/>
            <person name="Liu Y."/>
            <person name="Worley K."/>
            <person name="Weinstock G."/>
            <person name="Elsik C.G."/>
            <person name="Reese J.T."/>
            <person name="Elhaik E."/>
            <person name="Landan G."/>
            <person name="Graur D."/>
            <person name="Arensburger P."/>
            <person name="Atkinson P."/>
            <person name="Beeman R.W."/>
            <person name="Beidler J."/>
            <person name="Brown S.J."/>
            <person name="Demuth J.P."/>
            <person name="Drury D.W."/>
            <person name="Du Y.Z."/>
            <person name="Fujiwara H."/>
            <person name="Lorenzen M."/>
            <person name="Maselli V."/>
            <person name="Osanai M."/>
            <person name="Park Y."/>
            <person name="Robertson H.M."/>
            <person name="Tu Z."/>
            <person name="Wang J.J."/>
            <person name="Wang S."/>
            <person name="Richards S."/>
            <person name="Song H."/>
            <person name="Zhang L."/>
            <person name="Sodergren E."/>
            <person name="Werner D."/>
            <person name="Stanke M."/>
            <person name="Morgenstern B."/>
            <person name="Solovyev V."/>
            <person name="Kosarev P."/>
            <person name="Brown G."/>
            <person name="Chen H.C."/>
            <person name="Ermolaeva O."/>
            <person name="Hlavina W."/>
            <person name="Kapustin Y."/>
            <person name="Kiryutin B."/>
            <person name="Kitts P."/>
            <person name="Maglott D."/>
            <person name="Pruitt K."/>
            <person name="Sapojnikov V."/>
            <person name="Souvorov A."/>
            <person name="Mackey A.J."/>
            <person name="Waterhouse R.M."/>
            <person name="Wyder S."/>
            <person name="Zdobnov E.M."/>
            <person name="Zdobnov E.M."/>
            <person name="Wyder S."/>
            <person name="Kriventseva E.V."/>
            <person name="Kadowaki T."/>
            <person name="Bork P."/>
            <person name="Aranda M."/>
            <person name="Bao R."/>
            <person name="Beermann A."/>
            <person name="Berns N."/>
            <person name="Bolognesi R."/>
            <person name="Bonneton F."/>
            <person name="Bopp D."/>
            <person name="Brown S.J."/>
            <person name="Bucher G."/>
            <person name="Butts T."/>
            <person name="Chaumot A."/>
            <person name="Denell R.E."/>
            <person name="Ferrier D.E."/>
            <person name="Friedrich M."/>
            <person name="Gordon C.M."/>
            <person name="Jindra M."/>
            <person name="Klingler M."/>
            <person name="Lan Q."/>
            <person name="Lattorff H.M."/>
            <person name="Laudet V."/>
            <person name="von Levetsow C."/>
            <person name="Liu Z."/>
            <person name="Lutz R."/>
            <person name="Lynch J.A."/>
            <person name="da Fonseca R.N."/>
            <person name="Posnien N."/>
            <person name="Reuter R."/>
            <person name="Roth S."/>
            <person name="Savard J."/>
            <person name="Schinko J.B."/>
            <person name="Schmitt C."/>
            <person name="Schoppmeier M."/>
            <person name="Schroder R."/>
            <person name="Shippy T.D."/>
            <person name="Simonnet F."/>
            <person name="Marques-Souza H."/>
            <person name="Tautz D."/>
            <person name="Tomoyasu Y."/>
            <person name="Trauner J."/>
            <person name="Van der Zee M."/>
            <person name="Vervoort M."/>
            <person name="Wittkopp N."/>
            <person name="Wimmer E.A."/>
            <person name="Yang X."/>
            <person name="Jones A.K."/>
            <person name="Sattelle D.B."/>
            <person name="Ebert P.R."/>
            <person name="Nelson D."/>
            <person name="Scott J.G."/>
            <person name="Beeman R.W."/>
            <person name="Muthukrishnan S."/>
            <person name="Kramer K.J."/>
            <person name="Arakane Y."/>
            <person name="Beeman R.W."/>
            <person name="Zhu Q."/>
            <person name="Hogenkamp D."/>
            <person name="Dixit R."/>
            <person name="Oppert B."/>
            <person name="Jiang H."/>
            <person name="Zou Z."/>
            <person name="Marshall J."/>
            <person name="Elpidina E."/>
            <person name="Vinokurov K."/>
            <person name="Oppert C."/>
            <person name="Zou Z."/>
            <person name="Evans J."/>
            <person name="Lu Z."/>
            <person name="Zhao P."/>
            <person name="Sumathipala N."/>
            <person name="Altincicek B."/>
            <person name="Vilcinskas A."/>
            <person name="Williams M."/>
            <person name="Hultmark D."/>
            <person name="Hetru C."/>
            <person name="Jiang H."/>
            <person name="Grimmelikhuijzen C.J."/>
            <person name="Hauser F."/>
            <person name="Cazzamali G."/>
            <person name="Williamson M."/>
            <person name="Park Y."/>
            <person name="Li B."/>
            <person name="Tanaka Y."/>
            <person name="Predel R."/>
            <person name="Neupert S."/>
            <person name="Schachtner J."/>
            <person name="Verleyen P."/>
            <person name="Raible F."/>
            <person name="Bork P."/>
            <person name="Friedrich M."/>
            <person name="Walden K.K."/>
            <person name="Robertson H.M."/>
            <person name="Angeli S."/>
            <person name="Foret S."/>
            <person name="Bucher G."/>
            <person name="Schuetz S."/>
            <person name="Maleszka R."/>
            <person name="Wimmer E.A."/>
            <person name="Beeman R.W."/>
            <person name="Lorenzen M."/>
            <person name="Tomoyasu Y."/>
            <person name="Miller S.C."/>
            <person name="Grossmann D."/>
            <person name="Bucher G."/>
        </authorList>
    </citation>
    <scope>NUCLEOTIDE SEQUENCE [LARGE SCALE GENOMIC DNA]</scope>
    <source>
        <strain evidence="1 2">Georgia GA2</strain>
    </source>
</reference>
<organism evidence="1 2">
    <name type="scientific">Tribolium castaneum</name>
    <name type="common">Red flour beetle</name>
    <dbReference type="NCBI Taxonomy" id="7070"/>
    <lineage>
        <taxon>Eukaryota</taxon>
        <taxon>Metazoa</taxon>
        <taxon>Ecdysozoa</taxon>
        <taxon>Arthropoda</taxon>
        <taxon>Hexapoda</taxon>
        <taxon>Insecta</taxon>
        <taxon>Pterygota</taxon>
        <taxon>Neoptera</taxon>
        <taxon>Endopterygota</taxon>
        <taxon>Coleoptera</taxon>
        <taxon>Polyphaga</taxon>
        <taxon>Cucujiformia</taxon>
        <taxon>Tenebrionidae</taxon>
        <taxon>Tenebrionidae incertae sedis</taxon>
        <taxon>Tribolium</taxon>
    </lineage>
</organism>
<gene>
    <name evidence="1" type="primary">GLEAN_01446</name>
    <name evidence="1" type="ORF">TcasGA2_TC001446</name>
</gene>
<keyword evidence="2" id="KW-1185">Reference proteome</keyword>
<protein>
    <submittedName>
        <fullName evidence="1">Uncharacterized protein</fullName>
    </submittedName>
</protein>
<dbReference type="EMBL" id="KQ971307">
    <property type="protein sequence ID" value="EFA12031.1"/>
    <property type="molecule type" value="Genomic_DNA"/>
</dbReference>
<evidence type="ECO:0000313" key="1">
    <source>
        <dbReference type="EMBL" id="EFA12031.1"/>
    </source>
</evidence>
<dbReference type="InParanoid" id="D7EIJ3"/>
<dbReference type="Proteomes" id="UP000007266">
    <property type="component" value="Linkage group 1"/>
</dbReference>
<name>D7EIJ3_TRICA</name>
<proteinExistence type="predicted"/>
<reference evidence="1 2" key="2">
    <citation type="journal article" date="2010" name="Nucleic Acids Res.">
        <title>BeetleBase in 2010: revisions to provide comprehensive genomic information for Tribolium castaneum.</title>
        <authorList>
            <person name="Kim H.S."/>
            <person name="Murphy T."/>
            <person name="Xia J."/>
            <person name="Caragea D."/>
            <person name="Park Y."/>
            <person name="Beeman R.W."/>
            <person name="Lorenzen M.D."/>
            <person name="Butcher S."/>
            <person name="Manak J.R."/>
            <person name="Brown S.J."/>
        </authorList>
    </citation>
    <scope>GENOME REANNOTATION</scope>
    <source>
        <strain evidence="1 2">Georgia GA2</strain>
    </source>
</reference>
<dbReference type="AlphaFoldDB" id="D7EIJ3"/>
<evidence type="ECO:0000313" key="2">
    <source>
        <dbReference type="Proteomes" id="UP000007266"/>
    </source>
</evidence>
<accession>D7EIJ3</accession>
<sequence length="18" mass="2219">MSMLGSRYREEALCWTER</sequence>